<comment type="similarity">
    <text evidence="2">Belongs to the GSP F family.</text>
</comment>
<evidence type="ECO:0000256" key="2">
    <source>
        <dbReference type="ARBA" id="ARBA00005745"/>
    </source>
</evidence>
<evidence type="ECO:0000259" key="9">
    <source>
        <dbReference type="Pfam" id="PF00482"/>
    </source>
</evidence>
<evidence type="ECO:0000256" key="5">
    <source>
        <dbReference type="ARBA" id="ARBA00022692"/>
    </source>
</evidence>
<dbReference type="EMBL" id="CAJVAP010000004">
    <property type="protein sequence ID" value="CAG7601064.1"/>
    <property type="molecule type" value="Genomic_DNA"/>
</dbReference>
<proteinExistence type="inferred from homology"/>
<feature type="transmembrane region" description="Helical" evidence="8">
    <location>
        <begin position="178"/>
        <end position="203"/>
    </location>
</feature>
<protein>
    <submittedName>
        <fullName evidence="10">Type II secretion system protein F</fullName>
    </submittedName>
</protein>
<dbReference type="Pfam" id="PF00482">
    <property type="entry name" value="T2SSF"/>
    <property type="match status" value="2"/>
</dbReference>
<evidence type="ECO:0000256" key="6">
    <source>
        <dbReference type="ARBA" id="ARBA00022989"/>
    </source>
</evidence>
<feature type="transmembrane region" description="Helical" evidence="8">
    <location>
        <begin position="384"/>
        <end position="408"/>
    </location>
</feature>
<dbReference type="AlphaFoldDB" id="A0A916JSW2"/>
<reference evidence="10" key="1">
    <citation type="submission" date="2021-06" db="EMBL/GenBank/DDBJ databases">
        <authorList>
            <person name="Criscuolo A."/>
        </authorList>
    </citation>
    <scope>NUCLEOTIDE SEQUENCE</scope>
    <source>
        <strain evidence="10">CIP111803</strain>
    </source>
</reference>
<evidence type="ECO:0000256" key="4">
    <source>
        <dbReference type="ARBA" id="ARBA00022519"/>
    </source>
</evidence>
<evidence type="ECO:0000256" key="7">
    <source>
        <dbReference type="ARBA" id="ARBA00023136"/>
    </source>
</evidence>
<dbReference type="InterPro" id="IPR018076">
    <property type="entry name" value="T2SS_GspF_dom"/>
</dbReference>
<keyword evidence="5 8" id="KW-0812">Transmembrane</keyword>
<dbReference type="RefSeq" id="WP_218114081.1">
    <property type="nucleotide sequence ID" value="NZ_CAJVAP010000004.1"/>
</dbReference>
<dbReference type="InterPro" id="IPR003004">
    <property type="entry name" value="GspF/PilC"/>
</dbReference>
<accession>A0A916JSW2</accession>
<gene>
    <name evidence="10" type="primary">epsF</name>
    <name evidence="10" type="ORF">LEUCIP111803_00424</name>
</gene>
<dbReference type="GO" id="GO:0005886">
    <property type="term" value="C:plasma membrane"/>
    <property type="evidence" value="ECO:0007669"/>
    <property type="project" value="UniProtKB-SubCell"/>
</dbReference>
<feature type="domain" description="Type II secretion system protein GspF" evidence="9">
    <location>
        <begin position="281"/>
        <end position="403"/>
    </location>
</feature>
<feature type="domain" description="Type II secretion system protein GspF" evidence="9">
    <location>
        <begin position="79"/>
        <end position="201"/>
    </location>
</feature>
<dbReference type="PANTHER" id="PTHR30012:SF0">
    <property type="entry name" value="TYPE II SECRETION SYSTEM PROTEIN F-RELATED"/>
    <property type="match status" value="1"/>
</dbReference>
<keyword evidence="6 8" id="KW-1133">Transmembrane helix</keyword>
<evidence type="ECO:0000256" key="8">
    <source>
        <dbReference type="SAM" id="Phobius"/>
    </source>
</evidence>
<comment type="subcellular location">
    <subcellularLocation>
        <location evidence="1">Cell inner membrane</location>
        <topology evidence="1">Multi-pass membrane protein</topology>
    </subcellularLocation>
</comment>
<evidence type="ECO:0000313" key="11">
    <source>
        <dbReference type="Proteomes" id="UP000693892"/>
    </source>
</evidence>
<evidence type="ECO:0000256" key="1">
    <source>
        <dbReference type="ARBA" id="ARBA00004429"/>
    </source>
</evidence>
<comment type="caution">
    <text evidence="10">The sequence shown here is derived from an EMBL/GenBank/DDBJ whole genome shotgun (WGS) entry which is preliminary data.</text>
</comment>
<organism evidence="10 11">
    <name type="scientific">Leucobacter soli</name>
    <dbReference type="NCBI Taxonomy" id="2812850"/>
    <lineage>
        <taxon>Bacteria</taxon>
        <taxon>Bacillati</taxon>
        <taxon>Actinomycetota</taxon>
        <taxon>Actinomycetes</taxon>
        <taxon>Micrococcales</taxon>
        <taxon>Microbacteriaceae</taxon>
        <taxon>Leucobacter</taxon>
    </lineage>
</organism>
<sequence>MTHVTAAPAFAYKGRTAEGKTVKGVIEAPNEKAARNRLAHDGIFPESLTQKGTGTGLQMEVKIPGLEPRVKTKDLAVASRQLATMLDSGVSLLRAITVVSQQAENKTLQTILQDVASQVEQGAPFSASLKRHPKTFPPIMTSLIEAGELGGFLDKALAASAENFEKSMKLQNEVKSALTYPIVVLVIAVLAVVAMLIFIVPVFENMFADFGGKLPGPTQFLVDLSHAMPFVLPPLVVLVIALVMWWRAKKNTVAFRSAVDPVKLKLPIFGKLFRLLAVARFARNFATLMSTGVPMLQALQVVGETSGNYEVQRALEDVQDEVRKGGQVGTGLARFPIFPEMLTQMVAIGEESGSVDAMLSKAADFYDNEVETMTKQLSAILEPVMIVFLAGLLGFMIVALYMPMFSIFNEIQ</sequence>
<evidence type="ECO:0000256" key="3">
    <source>
        <dbReference type="ARBA" id="ARBA00022475"/>
    </source>
</evidence>
<dbReference type="Proteomes" id="UP000693892">
    <property type="component" value="Unassembled WGS sequence"/>
</dbReference>
<dbReference type="PANTHER" id="PTHR30012">
    <property type="entry name" value="GENERAL SECRETION PATHWAY PROTEIN"/>
    <property type="match status" value="1"/>
</dbReference>
<evidence type="ECO:0000313" key="10">
    <source>
        <dbReference type="EMBL" id="CAG7601064.1"/>
    </source>
</evidence>
<feature type="transmembrane region" description="Helical" evidence="8">
    <location>
        <begin position="227"/>
        <end position="246"/>
    </location>
</feature>
<keyword evidence="11" id="KW-1185">Reference proteome</keyword>
<keyword evidence="4" id="KW-0997">Cell inner membrane</keyword>
<keyword evidence="3" id="KW-1003">Cell membrane</keyword>
<name>A0A916JSW2_9MICO</name>
<dbReference type="FunFam" id="1.20.81.30:FF:000001">
    <property type="entry name" value="Type II secretion system protein F"/>
    <property type="match status" value="2"/>
</dbReference>
<keyword evidence="7 8" id="KW-0472">Membrane</keyword>